<name>A0A0K2V4X5_LEPSM</name>
<sequence>GGWVNERFLYFCLQLYFDDVTGESIEEEIQIYITNCINTSYNSILFSYQTILYAHTKYLIYF</sequence>
<feature type="non-terminal residue" evidence="1">
    <location>
        <position position="1"/>
    </location>
</feature>
<organism evidence="1">
    <name type="scientific">Lepeophtheirus salmonis</name>
    <name type="common">Salmon louse</name>
    <name type="synonym">Caligus salmonis</name>
    <dbReference type="NCBI Taxonomy" id="72036"/>
    <lineage>
        <taxon>Eukaryota</taxon>
        <taxon>Metazoa</taxon>
        <taxon>Ecdysozoa</taxon>
        <taxon>Arthropoda</taxon>
        <taxon>Crustacea</taxon>
        <taxon>Multicrustacea</taxon>
        <taxon>Hexanauplia</taxon>
        <taxon>Copepoda</taxon>
        <taxon>Siphonostomatoida</taxon>
        <taxon>Caligidae</taxon>
        <taxon>Lepeophtheirus</taxon>
    </lineage>
</organism>
<protein>
    <submittedName>
        <fullName evidence="1">Uncharacterized protein</fullName>
    </submittedName>
</protein>
<reference evidence="1" key="1">
    <citation type="submission" date="2014-05" db="EMBL/GenBank/DDBJ databases">
        <authorList>
            <person name="Chronopoulou M."/>
        </authorList>
    </citation>
    <scope>NUCLEOTIDE SEQUENCE</scope>
    <source>
        <tissue evidence="1">Whole organism</tissue>
    </source>
</reference>
<evidence type="ECO:0000313" key="1">
    <source>
        <dbReference type="EMBL" id="CDW45197.1"/>
    </source>
</evidence>
<proteinExistence type="predicted"/>
<dbReference type="AlphaFoldDB" id="A0A0K2V4X5"/>
<accession>A0A0K2V4X5</accession>
<dbReference type="EMBL" id="HACA01027836">
    <property type="protein sequence ID" value="CDW45197.1"/>
    <property type="molecule type" value="Transcribed_RNA"/>
</dbReference>